<gene>
    <name evidence="2" type="ORF">CAL23_21555</name>
</gene>
<dbReference type="Pfam" id="PF01408">
    <property type="entry name" value="GFO_IDH_MocA"/>
    <property type="match status" value="1"/>
</dbReference>
<dbReference type="Pfam" id="PF21135">
    <property type="entry name" value="DRL_cat"/>
    <property type="match status" value="1"/>
</dbReference>
<accession>A0ABX4F9M1</accession>
<keyword evidence="2" id="KW-0969">Cilium</keyword>
<organism evidence="2 3">
    <name type="scientific">Bordetella genomosp. 6</name>
    <dbReference type="NCBI Taxonomy" id="463024"/>
    <lineage>
        <taxon>Bacteria</taxon>
        <taxon>Pseudomonadati</taxon>
        <taxon>Pseudomonadota</taxon>
        <taxon>Betaproteobacteria</taxon>
        <taxon>Burkholderiales</taxon>
        <taxon>Alcaligenaceae</taxon>
        <taxon>Bordetella</taxon>
    </lineage>
</organism>
<comment type="caution">
    <text evidence="2">The sequence shown here is derived from an EMBL/GenBank/DDBJ whole genome shotgun (WGS) entry which is preliminary data.</text>
</comment>
<reference evidence="2 3" key="1">
    <citation type="submission" date="2017-05" db="EMBL/GenBank/DDBJ databases">
        <title>Complete and WGS of Bordetella genogroups.</title>
        <authorList>
            <person name="Spilker T."/>
            <person name="Lipuma J."/>
        </authorList>
    </citation>
    <scope>NUCLEOTIDE SEQUENCE [LARGE SCALE GENOMIC DNA]</scope>
    <source>
        <strain evidence="2 3">AU3139</strain>
    </source>
</reference>
<dbReference type="SUPFAM" id="SSF51735">
    <property type="entry name" value="NAD(P)-binding Rossmann-fold domains"/>
    <property type="match status" value="1"/>
</dbReference>
<dbReference type="EMBL" id="NEVV01000007">
    <property type="protein sequence ID" value="OZI70166.1"/>
    <property type="molecule type" value="Genomic_DNA"/>
</dbReference>
<keyword evidence="2" id="KW-0282">Flagellum</keyword>
<keyword evidence="2" id="KW-0966">Cell projection</keyword>
<name>A0ABX4F9M1_9BORD</name>
<dbReference type="InterPro" id="IPR036291">
    <property type="entry name" value="NAD(P)-bd_dom_sf"/>
</dbReference>
<dbReference type="Pfam" id="PF08666">
    <property type="entry name" value="SAF"/>
    <property type="match status" value="1"/>
</dbReference>
<feature type="domain" description="SAF" evidence="1">
    <location>
        <begin position="361"/>
        <end position="426"/>
    </location>
</feature>
<dbReference type="InterPro" id="IPR048423">
    <property type="entry name" value="DRL_cat"/>
</dbReference>
<sequence length="445" mass="48625">MNLYRLLKQREADQKPLRVALIGAGKFGSMFLSQVQRTPGMRLVAVADLAPDRARAALTRVGWPAAALNADTIHHAVKTGKVYFSDDVRSVIIDPEVEIVIDATGQAAAGIEHVLTCCEYGKHIIMVNVEADALAGPLLARRAREAGIVYSLAYGDQPALICEMVDWARASGFEVVAAGKGTKYLPEFHTSTPDTVWPYYGFTDEMVAAGDFNAQMFNSFLDGTKSAIEMAAVSNATGLLPSPTGLHFPPCGVDDLARVLRPREEGGMLHHRGQVEVVSSLERDGRPVFRDLRWGVYVTLAGDSDYVRRCFKEYGLVTDPSGNYSAMYKPYHLIGLELGISVASVGLRREPTGSPAGWHGDVVATAKRDMPAGQELDGEGGYTVYGRLMPARDSVADGCLPLGLAHRVRLKNPVRQSQPIRWSDVEYDERSPAVQFRRLMEQTFA</sequence>
<proteinExistence type="predicted"/>
<dbReference type="InterPro" id="IPR013974">
    <property type="entry name" value="SAF"/>
</dbReference>
<dbReference type="RefSeq" id="WP_033463055.1">
    <property type="nucleotide sequence ID" value="NZ_NEVV01000007.1"/>
</dbReference>
<protein>
    <submittedName>
        <fullName evidence="2">Flagellar biosynthesis protein FlgA</fullName>
    </submittedName>
</protein>
<evidence type="ECO:0000259" key="1">
    <source>
        <dbReference type="SMART" id="SM00858"/>
    </source>
</evidence>
<dbReference type="SMART" id="SM00858">
    <property type="entry name" value="SAF"/>
    <property type="match status" value="1"/>
</dbReference>
<keyword evidence="3" id="KW-1185">Reference proteome</keyword>
<dbReference type="InterPro" id="IPR000683">
    <property type="entry name" value="Gfo/Idh/MocA-like_OxRdtase_N"/>
</dbReference>
<dbReference type="PANTHER" id="PTHR37850">
    <property type="entry name" value="STRU PROTEIN"/>
    <property type="match status" value="1"/>
</dbReference>
<dbReference type="Proteomes" id="UP000216524">
    <property type="component" value="Unassembled WGS sequence"/>
</dbReference>
<dbReference type="CDD" id="cd11616">
    <property type="entry name" value="SAF_DH_OX_like"/>
    <property type="match status" value="1"/>
</dbReference>
<dbReference type="PANTHER" id="PTHR37850:SF3">
    <property type="entry name" value="BLR7815 PROTEIN"/>
    <property type="match status" value="1"/>
</dbReference>
<dbReference type="Gene3D" id="3.40.50.720">
    <property type="entry name" value="NAD(P)-binding Rossmann-like Domain"/>
    <property type="match status" value="1"/>
</dbReference>
<evidence type="ECO:0000313" key="3">
    <source>
        <dbReference type="Proteomes" id="UP000216524"/>
    </source>
</evidence>
<evidence type="ECO:0000313" key="2">
    <source>
        <dbReference type="EMBL" id="OZI70166.1"/>
    </source>
</evidence>